<evidence type="ECO:0000256" key="4">
    <source>
        <dbReference type="ARBA" id="ARBA00022801"/>
    </source>
</evidence>
<reference evidence="7 8" key="1">
    <citation type="journal article" date="2021" name="Microbiol. Resour. Announc.">
        <title>Draft Genome Sequence of Coralloluteibacterium stylophorae LMG 29479T.</title>
        <authorList>
            <person name="Karlyshev A.V."/>
            <person name="Kudryashova E.B."/>
            <person name="Ariskina E.V."/>
            <person name="Conroy A.P."/>
            <person name="Abidueva E.Y."/>
        </authorList>
    </citation>
    <scope>NUCLEOTIDE SEQUENCE [LARGE SCALE GENOMIC DNA]</scope>
    <source>
        <strain evidence="7 8">LMG 29479</strain>
    </source>
</reference>
<dbReference type="Pfam" id="PF02265">
    <property type="entry name" value="S1-P1_nuclease"/>
    <property type="match status" value="1"/>
</dbReference>
<dbReference type="AlphaFoldDB" id="A0AAP2CDD3"/>
<dbReference type="Gene3D" id="1.10.575.10">
    <property type="entry name" value="P1 Nuclease"/>
    <property type="match status" value="1"/>
</dbReference>
<evidence type="ECO:0000256" key="6">
    <source>
        <dbReference type="ARBA" id="ARBA00023180"/>
    </source>
</evidence>
<keyword evidence="8" id="KW-1185">Reference proteome</keyword>
<evidence type="ECO:0000256" key="1">
    <source>
        <dbReference type="ARBA" id="ARBA00022722"/>
    </source>
</evidence>
<protein>
    <submittedName>
        <fullName evidence="7">S1/P1 nuclease</fullName>
    </submittedName>
</protein>
<dbReference type="CDD" id="cd11010">
    <property type="entry name" value="S1-P1_nuclease"/>
    <property type="match status" value="1"/>
</dbReference>
<dbReference type="GO" id="GO:0016788">
    <property type="term" value="F:hydrolase activity, acting on ester bonds"/>
    <property type="evidence" value="ECO:0007669"/>
    <property type="project" value="InterPro"/>
</dbReference>
<keyword evidence="1" id="KW-0540">Nuclease</keyword>
<evidence type="ECO:0000256" key="2">
    <source>
        <dbReference type="ARBA" id="ARBA00022723"/>
    </source>
</evidence>
<evidence type="ECO:0000256" key="3">
    <source>
        <dbReference type="ARBA" id="ARBA00022759"/>
    </source>
</evidence>
<gene>
    <name evidence="7" type="ORF">KB893_014645</name>
</gene>
<keyword evidence="4" id="KW-0378">Hydrolase</keyword>
<dbReference type="GO" id="GO:0003676">
    <property type="term" value="F:nucleic acid binding"/>
    <property type="evidence" value="ECO:0007669"/>
    <property type="project" value="InterPro"/>
</dbReference>
<evidence type="ECO:0000313" key="8">
    <source>
        <dbReference type="Proteomes" id="UP000675747"/>
    </source>
</evidence>
<accession>A0AAP2CDD3</accession>
<keyword evidence="3" id="KW-0255">Endonuclease</keyword>
<dbReference type="GO" id="GO:0006308">
    <property type="term" value="P:DNA catabolic process"/>
    <property type="evidence" value="ECO:0007669"/>
    <property type="project" value="InterPro"/>
</dbReference>
<dbReference type="InterPro" id="IPR008947">
    <property type="entry name" value="PLipase_C/P1_nuclease_dom_sf"/>
</dbReference>
<dbReference type="SUPFAM" id="SSF48537">
    <property type="entry name" value="Phospholipase C/P1 nuclease"/>
    <property type="match status" value="1"/>
</dbReference>
<keyword evidence="2" id="KW-0479">Metal-binding</keyword>
<dbReference type="InterPro" id="IPR003154">
    <property type="entry name" value="S1/P1nuclease"/>
</dbReference>
<keyword evidence="6" id="KW-0325">Glycoprotein</keyword>
<dbReference type="PANTHER" id="PTHR33146:SF26">
    <property type="entry name" value="ENDONUCLEASE 4"/>
    <property type="match status" value="1"/>
</dbReference>
<keyword evidence="5" id="KW-1015">Disulfide bond</keyword>
<name>A0AAP2CDD3_9GAMM</name>
<proteinExistence type="predicted"/>
<evidence type="ECO:0000256" key="5">
    <source>
        <dbReference type="ARBA" id="ARBA00023157"/>
    </source>
</evidence>
<organism evidence="7 8">
    <name type="scientific">Coralloluteibacterium stylophorae</name>
    <dbReference type="NCBI Taxonomy" id="1776034"/>
    <lineage>
        <taxon>Bacteria</taxon>
        <taxon>Pseudomonadati</taxon>
        <taxon>Pseudomonadota</taxon>
        <taxon>Gammaproteobacteria</taxon>
        <taxon>Lysobacterales</taxon>
        <taxon>Lysobacteraceae</taxon>
        <taxon>Coralloluteibacterium</taxon>
    </lineage>
</organism>
<dbReference type="EMBL" id="JAGQFT020000010">
    <property type="protein sequence ID" value="MBS7458375.1"/>
    <property type="molecule type" value="Genomic_DNA"/>
</dbReference>
<dbReference type="Proteomes" id="UP000675747">
    <property type="component" value="Unassembled WGS sequence"/>
</dbReference>
<dbReference type="GO" id="GO:0004519">
    <property type="term" value="F:endonuclease activity"/>
    <property type="evidence" value="ECO:0007669"/>
    <property type="project" value="UniProtKB-KW"/>
</dbReference>
<evidence type="ECO:0000313" key="7">
    <source>
        <dbReference type="EMBL" id="MBS7458375.1"/>
    </source>
</evidence>
<dbReference type="PANTHER" id="PTHR33146">
    <property type="entry name" value="ENDONUCLEASE 4"/>
    <property type="match status" value="1"/>
</dbReference>
<comment type="caution">
    <text evidence="7">The sequence shown here is derived from an EMBL/GenBank/DDBJ whole genome shotgun (WGS) entry which is preliminary data.</text>
</comment>
<dbReference type="GO" id="GO:0046872">
    <property type="term" value="F:metal ion binding"/>
    <property type="evidence" value="ECO:0007669"/>
    <property type="project" value="UniProtKB-KW"/>
</dbReference>
<sequence>MATVLVALPRPAAAWNELGHRLVGELAQRQLSPAAQAEVGRLLEGEPEPTLAGVAAWADELRGSDEAAYRRTGGWHYVNFPRGDCHYVAARDCPDGDCVVGAIQAQLRLLADRSRPQPVRRDALKFVVHFVGDVHQPLHAGDRADRGGNDYQISLATDLAPAAYARMAYNPVTQVQGTNLHAVWDGYVLRSRRLDVDAYADALADAVPPADAAIPGPERWAEQSCALLDSAAIYPAGHRLDHDYLERMRPLAEAQIEAAAARLAAALEQALVATPESAAAH</sequence>